<dbReference type="PROSITE" id="PS50885">
    <property type="entry name" value="HAMP"/>
    <property type="match status" value="1"/>
</dbReference>
<reference evidence="13" key="2">
    <citation type="submission" date="2021-08" db="EMBL/GenBank/DDBJ databases">
        <authorList>
            <person name="Tani A."/>
            <person name="Ola A."/>
            <person name="Ogura Y."/>
            <person name="Katsura K."/>
            <person name="Hayashi T."/>
        </authorList>
    </citation>
    <scope>NUCLEOTIDE SEQUENCE</scope>
    <source>
        <strain evidence="13">NBRC 15686</strain>
    </source>
</reference>
<comment type="subcellular location">
    <subcellularLocation>
        <location evidence="1">Cell membrane</location>
        <topology evidence="1">Multi-pass membrane protein</topology>
    </subcellularLocation>
</comment>
<dbReference type="InterPro" id="IPR033479">
    <property type="entry name" value="dCache_1"/>
</dbReference>
<dbReference type="CDD" id="cd12913">
    <property type="entry name" value="PDC1_MCP_like"/>
    <property type="match status" value="1"/>
</dbReference>
<dbReference type="CDD" id="cd18774">
    <property type="entry name" value="PDC2_HK_sensor"/>
    <property type="match status" value="1"/>
</dbReference>
<evidence type="ECO:0000256" key="9">
    <source>
        <dbReference type="PROSITE-ProRule" id="PRU00284"/>
    </source>
</evidence>
<comment type="similarity">
    <text evidence="8">Belongs to the methyl-accepting chemotaxis (MCP) protein family.</text>
</comment>
<dbReference type="Gene3D" id="6.10.340.10">
    <property type="match status" value="1"/>
</dbReference>
<proteinExistence type="inferred from homology"/>
<keyword evidence="2" id="KW-1003">Cell membrane</keyword>
<evidence type="ECO:0008006" key="15">
    <source>
        <dbReference type="Google" id="ProtNLM"/>
    </source>
</evidence>
<evidence type="ECO:0000256" key="6">
    <source>
        <dbReference type="ARBA" id="ARBA00023136"/>
    </source>
</evidence>
<feature type="transmembrane region" description="Helical" evidence="10">
    <location>
        <begin position="318"/>
        <end position="339"/>
    </location>
</feature>
<keyword evidence="6 10" id="KW-0472">Membrane</keyword>
<dbReference type="SUPFAM" id="SSF58104">
    <property type="entry name" value="Methyl-accepting chemotaxis protein (MCP) signaling domain"/>
    <property type="match status" value="1"/>
</dbReference>
<dbReference type="Pfam" id="PF00015">
    <property type="entry name" value="MCPsignal"/>
    <property type="match status" value="1"/>
</dbReference>
<feature type="domain" description="Methyl-accepting transducer" evidence="11">
    <location>
        <begin position="436"/>
        <end position="672"/>
    </location>
</feature>
<dbReference type="Pfam" id="PF00672">
    <property type="entry name" value="HAMP"/>
    <property type="match status" value="1"/>
</dbReference>
<keyword evidence="4 10" id="KW-0812">Transmembrane</keyword>
<dbReference type="SMART" id="SM00283">
    <property type="entry name" value="MA"/>
    <property type="match status" value="1"/>
</dbReference>
<evidence type="ECO:0000313" key="13">
    <source>
        <dbReference type="EMBL" id="GJE66880.1"/>
    </source>
</evidence>
<evidence type="ECO:0000256" key="3">
    <source>
        <dbReference type="ARBA" id="ARBA00022500"/>
    </source>
</evidence>
<dbReference type="Gene3D" id="3.30.450.20">
    <property type="entry name" value="PAS domain"/>
    <property type="match status" value="2"/>
</dbReference>
<evidence type="ECO:0000256" key="2">
    <source>
        <dbReference type="ARBA" id="ARBA00022475"/>
    </source>
</evidence>
<dbReference type="SUPFAM" id="SSF158472">
    <property type="entry name" value="HAMP domain-like"/>
    <property type="match status" value="1"/>
</dbReference>
<evidence type="ECO:0000256" key="4">
    <source>
        <dbReference type="ARBA" id="ARBA00022692"/>
    </source>
</evidence>
<dbReference type="Gene3D" id="1.10.287.950">
    <property type="entry name" value="Methyl-accepting chemotaxis protein"/>
    <property type="match status" value="1"/>
</dbReference>
<keyword evidence="3" id="KW-0145">Chemotaxis</keyword>
<keyword evidence="7 9" id="KW-0807">Transducer</keyword>
<dbReference type="EMBL" id="BPRC01000018">
    <property type="protein sequence ID" value="GJE66880.1"/>
    <property type="molecule type" value="Genomic_DNA"/>
</dbReference>
<dbReference type="PANTHER" id="PTHR32089:SF112">
    <property type="entry name" value="LYSOZYME-LIKE PROTEIN-RELATED"/>
    <property type="match status" value="1"/>
</dbReference>
<evidence type="ECO:0000256" key="7">
    <source>
        <dbReference type="ARBA" id="ARBA00023224"/>
    </source>
</evidence>
<evidence type="ECO:0000313" key="14">
    <source>
        <dbReference type="Proteomes" id="UP001055039"/>
    </source>
</evidence>
<dbReference type="InterPro" id="IPR003660">
    <property type="entry name" value="HAMP_dom"/>
</dbReference>
<protein>
    <recommendedName>
        <fullName evidence="15">Methyl-accepting chemotaxis sensory transducer with Cache sensor</fullName>
    </recommendedName>
</protein>
<dbReference type="PROSITE" id="PS50111">
    <property type="entry name" value="CHEMOTAXIS_TRANSDUC_2"/>
    <property type="match status" value="1"/>
</dbReference>
<dbReference type="InterPro" id="IPR004089">
    <property type="entry name" value="MCPsignal_dom"/>
</dbReference>
<evidence type="ECO:0000256" key="5">
    <source>
        <dbReference type="ARBA" id="ARBA00022989"/>
    </source>
</evidence>
<evidence type="ECO:0000259" key="12">
    <source>
        <dbReference type="PROSITE" id="PS50885"/>
    </source>
</evidence>
<dbReference type="SMART" id="SM00304">
    <property type="entry name" value="HAMP"/>
    <property type="match status" value="1"/>
</dbReference>
<feature type="domain" description="HAMP" evidence="12">
    <location>
        <begin position="341"/>
        <end position="394"/>
    </location>
</feature>
<keyword evidence="14" id="KW-1185">Reference proteome</keyword>
<name>A0ABQ4UHU2_9HYPH</name>
<dbReference type="Pfam" id="PF02743">
    <property type="entry name" value="dCache_1"/>
    <property type="match status" value="1"/>
</dbReference>
<evidence type="ECO:0000256" key="8">
    <source>
        <dbReference type="ARBA" id="ARBA00029447"/>
    </source>
</evidence>
<dbReference type="CDD" id="cd06225">
    <property type="entry name" value="HAMP"/>
    <property type="match status" value="1"/>
</dbReference>
<gene>
    <name evidence="13" type="ORF">LNAOJCKE_4104</name>
</gene>
<dbReference type="PANTHER" id="PTHR32089">
    <property type="entry name" value="METHYL-ACCEPTING CHEMOTAXIS PROTEIN MCPB"/>
    <property type="match status" value="1"/>
</dbReference>
<dbReference type="Proteomes" id="UP001055039">
    <property type="component" value="Unassembled WGS sequence"/>
</dbReference>
<evidence type="ECO:0000256" key="1">
    <source>
        <dbReference type="ARBA" id="ARBA00004651"/>
    </source>
</evidence>
<evidence type="ECO:0000259" key="11">
    <source>
        <dbReference type="PROSITE" id="PS50111"/>
    </source>
</evidence>
<reference evidence="13" key="1">
    <citation type="journal article" date="2021" name="Front. Microbiol.">
        <title>Comprehensive Comparative Genomics and Phenotyping of Methylobacterium Species.</title>
        <authorList>
            <person name="Alessa O."/>
            <person name="Ogura Y."/>
            <person name="Fujitani Y."/>
            <person name="Takami H."/>
            <person name="Hayashi T."/>
            <person name="Sahin N."/>
            <person name="Tani A."/>
        </authorList>
    </citation>
    <scope>NUCLEOTIDE SEQUENCE</scope>
    <source>
        <strain evidence="13">NBRC 15686</strain>
    </source>
</reference>
<keyword evidence="5 10" id="KW-1133">Transmembrane helix</keyword>
<accession>A0ABQ4UHU2</accession>
<sequence length="692" mass="70900">MLTSLPLKAAVAGSVSLATVFAIGTTLLAKRIESSFDEQSLKIQSETLSNEAREIHARLAAAAKTAENLATTVAAMRRSGIKDRGAYDAVLRDVLAANPGLIGTWTGWEPNALDGRDADFAGTASSDASGRFLPYWNRGTGEIKREVSTGYDTEADGAWYLQPKKHNRLVAIEPYTYTVASKDTMLMTFGAPITANGRFLGTAGADLDLGSLNAWLATLKPFGTGYLVVASGRGNVVAHRDGKATGKPLAAVDASAAEVASQAVTTGSNVVVDAPGPGGATWRYMAQHIQAGDSQDRWAIVAAVPMATLKAAADQAKWTLIGISILCVLIGCGVLFGLLQRLVGTPIRALGQTIGGMAAGNYEACVPEAQRRDEVGLVGQAVLRLRDGLRAQAEADARRTSEAQTVADAERKETMAALAGEFERAVGGIVGMVTSAATELQATAQGMAGTATQTAGQSTTVAAAAEEAASNVNTVATAAEELGASVREIGRQVQGSARLAQDAAREATQTTELVNDLSGAVATIGDVVTLITGIAGQTNLLALNATIEAARAGETGRGFAVVAAEVKELASQTARATEEISGQIARIQGSTVHAVSAIASITARIQEISGMATTIAAAVEEQGAATQEIARNVAQAAMGTGEVTSNIAGVAGAAEQTGAAASQVLASASELSRQSAHLSTEVERFLATVRAA</sequence>
<evidence type="ECO:0000256" key="10">
    <source>
        <dbReference type="SAM" id="Phobius"/>
    </source>
</evidence>
<organism evidence="13 14">
    <name type="scientific">Methylorubrum aminovorans</name>
    <dbReference type="NCBI Taxonomy" id="269069"/>
    <lineage>
        <taxon>Bacteria</taxon>
        <taxon>Pseudomonadati</taxon>
        <taxon>Pseudomonadota</taxon>
        <taxon>Alphaproteobacteria</taxon>
        <taxon>Hyphomicrobiales</taxon>
        <taxon>Methylobacteriaceae</taxon>
        <taxon>Methylorubrum</taxon>
    </lineage>
</organism>
<comment type="caution">
    <text evidence="13">The sequence shown here is derived from an EMBL/GenBank/DDBJ whole genome shotgun (WGS) entry which is preliminary data.</text>
</comment>